<comment type="caution">
    <text evidence="1">The sequence shown here is derived from an EMBL/GenBank/DDBJ whole genome shotgun (WGS) entry which is preliminary data.</text>
</comment>
<protein>
    <submittedName>
        <fullName evidence="1">Uncharacterized protein</fullName>
    </submittedName>
</protein>
<organism evidence="1 2">
    <name type="scientific">Cupriavidus pinatubonensis</name>
    <dbReference type="NCBI Taxonomy" id="248026"/>
    <lineage>
        <taxon>Bacteria</taxon>
        <taxon>Pseudomonadati</taxon>
        <taxon>Pseudomonadota</taxon>
        <taxon>Betaproteobacteria</taxon>
        <taxon>Burkholderiales</taxon>
        <taxon>Burkholderiaceae</taxon>
        <taxon>Cupriavidus</taxon>
    </lineage>
</organism>
<gene>
    <name evidence="1" type="ORF">LMG23994_00317</name>
</gene>
<dbReference type="Proteomes" id="UP000701702">
    <property type="component" value="Unassembled WGS sequence"/>
</dbReference>
<reference evidence="1 2" key="1">
    <citation type="submission" date="2021-08" db="EMBL/GenBank/DDBJ databases">
        <authorList>
            <person name="Peeters C."/>
        </authorList>
    </citation>
    <scope>NUCLEOTIDE SEQUENCE [LARGE SCALE GENOMIC DNA]</scope>
    <source>
        <strain evidence="1 2">LMG 23994</strain>
    </source>
</reference>
<proteinExistence type="predicted"/>
<name>A0ABN7XU27_9BURK</name>
<dbReference type="EMBL" id="CAJZAF010000001">
    <property type="protein sequence ID" value="CAG9163874.1"/>
    <property type="molecule type" value="Genomic_DNA"/>
</dbReference>
<sequence>MEFENLRERLCLAAHLNFESWKTKADVGIKQIAESMYAYARSYQAGDCYLQLDSETQAEYVRDQFAKNGLVTDLFTNHDGTLGIYLRWSERPGGPENMTGKVAFRVSEWWGVEPIEKGLAQAAVAKWRESREARLRLVKTAGLWGPV</sequence>
<evidence type="ECO:0000313" key="2">
    <source>
        <dbReference type="Proteomes" id="UP000701702"/>
    </source>
</evidence>
<dbReference type="RefSeq" id="WP_223999112.1">
    <property type="nucleotide sequence ID" value="NZ_CAJZAF010000001.1"/>
</dbReference>
<evidence type="ECO:0000313" key="1">
    <source>
        <dbReference type="EMBL" id="CAG9163874.1"/>
    </source>
</evidence>
<keyword evidence="2" id="KW-1185">Reference proteome</keyword>
<accession>A0ABN7XU27</accession>